<accession>A0A2H0BKG2</accession>
<evidence type="ECO:0000259" key="1">
    <source>
        <dbReference type="PROSITE" id="PS50879"/>
    </source>
</evidence>
<dbReference type="Pfam" id="PF13456">
    <property type="entry name" value="RVT_3"/>
    <property type="match status" value="1"/>
</dbReference>
<dbReference type="CDD" id="cd09279">
    <property type="entry name" value="RNase_HI_like"/>
    <property type="match status" value="1"/>
</dbReference>
<organism evidence="2 3">
    <name type="scientific">Candidatus Woesebacteria bacterium CG22_combo_CG10-13_8_21_14_all_39_10</name>
    <dbReference type="NCBI Taxonomy" id="1975059"/>
    <lineage>
        <taxon>Bacteria</taxon>
        <taxon>Candidatus Woeseibacteriota</taxon>
    </lineage>
</organism>
<dbReference type="Proteomes" id="UP000229847">
    <property type="component" value="Unassembled WGS sequence"/>
</dbReference>
<dbReference type="PROSITE" id="PS50879">
    <property type="entry name" value="RNASE_H_1"/>
    <property type="match status" value="1"/>
</dbReference>
<dbReference type="SUPFAM" id="SSF53098">
    <property type="entry name" value="Ribonuclease H-like"/>
    <property type="match status" value="1"/>
</dbReference>
<dbReference type="GO" id="GO:0004523">
    <property type="term" value="F:RNA-DNA hybrid ribonuclease activity"/>
    <property type="evidence" value="ECO:0007669"/>
    <property type="project" value="InterPro"/>
</dbReference>
<dbReference type="Gene3D" id="3.30.420.10">
    <property type="entry name" value="Ribonuclease H-like superfamily/Ribonuclease H"/>
    <property type="match status" value="1"/>
</dbReference>
<evidence type="ECO:0000313" key="3">
    <source>
        <dbReference type="Proteomes" id="UP000229847"/>
    </source>
</evidence>
<comment type="caution">
    <text evidence="2">The sequence shown here is derived from an EMBL/GenBank/DDBJ whole genome shotgun (WGS) entry which is preliminary data.</text>
</comment>
<evidence type="ECO:0000313" key="2">
    <source>
        <dbReference type="EMBL" id="PIP57498.1"/>
    </source>
</evidence>
<dbReference type="AlphaFoldDB" id="A0A2H0BKG2"/>
<dbReference type="InterPro" id="IPR053151">
    <property type="entry name" value="RNase_H-like"/>
</dbReference>
<dbReference type="InterPro" id="IPR012337">
    <property type="entry name" value="RNaseH-like_sf"/>
</dbReference>
<proteinExistence type="predicted"/>
<dbReference type="InterPro" id="IPR002156">
    <property type="entry name" value="RNaseH_domain"/>
</dbReference>
<gene>
    <name evidence="2" type="ORF">COX03_02720</name>
</gene>
<dbReference type="InterPro" id="IPR036397">
    <property type="entry name" value="RNaseH_sf"/>
</dbReference>
<reference evidence="2 3" key="1">
    <citation type="submission" date="2017-09" db="EMBL/GenBank/DDBJ databases">
        <title>Depth-based differentiation of microbial function through sediment-hosted aquifers and enrichment of novel symbionts in the deep terrestrial subsurface.</title>
        <authorList>
            <person name="Probst A.J."/>
            <person name="Ladd B."/>
            <person name="Jarett J.K."/>
            <person name="Geller-Mcgrath D.E."/>
            <person name="Sieber C.M."/>
            <person name="Emerson J.B."/>
            <person name="Anantharaman K."/>
            <person name="Thomas B.C."/>
            <person name="Malmstrom R."/>
            <person name="Stieglmeier M."/>
            <person name="Klingl A."/>
            <person name="Woyke T."/>
            <person name="Ryan C.M."/>
            <person name="Banfield J.F."/>
        </authorList>
    </citation>
    <scope>NUCLEOTIDE SEQUENCE [LARGE SCALE GENOMIC DNA]</scope>
    <source>
        <strain evidence="2">CG22_combo_CG10-13_8_21_14_all_39_10</strain>
    </source>
</reference>
<feature type="domain" description="RNase H type-1" evidence="1">
    <location>
        <begin position="1"/>
        <end position="141"/>
    </location>
</feature>
<dbReference type="GO" id="GO:0003676">
    <property type="term" value="F:nucleic acid binding"/>
    <property type="evidence" value="ECO:0007669"/>
    <property type="project" value="InterPro"/>
</dbReference>
<protein>
    <submittedName>
        <fullName evidence="2">Ribonuclease HI</fullName>
    </submittedName>
</protein>
<dbReference type="PANTHER" id="PTHR47723">
    <property type="entry name" value="OS05G0353850 PROTEIN"/>
    <property type="match status" value="1"/>
</dbReference>
<sequence length="144" mass="16535">MENKINIYCDGGSRGNPGKSASAFVVEDSNKLIYSESKYLGIATNNFAEYSAVLLALRWIVTTKLDRENRQIVKKEMVFILDSELVVKQINGVYKVKDKKLKEIYLRIKNILEKFPQKIIFKSVSREKNKAADFLVNRKLDSIV</sequence>
<name>A0A2H0BKG2_9BACT</name>
<dbReference type="EMBL" id="PCSW01000084">
    <property type="protein sequence ID" value="PIP57498.1"/>
    <property type="molecule type" value="Genomic_DNA"/>
</dbReference>
<dbReference type="PANTHER" id="PTHR47723:SF24">
    <property type="entry name" value="RNASE H TYPE-1 DOMAIN-CONTAINING PROTEIN"/>
    <property type="match status" value="1"/>
</dbReference>